<evidence type="ECO:0000259" key="1">
    <source>
        <dbReference type="Pfam" id="PF10026"/>
    </source>
</evidence>
<protein>
    <recommendedName>
        <fullName evidence="1">DUF2268 domain-containing protein</fullName>
    </recommendedName>
</protein>
<dbReference type="Pfam" id="PF10026">
    <property type="entry name" value="DUF2268"/>
    <property type="match status" value="1"/>
</dbReference>
<comment type="caution">
    <text evidence="2">The sequence shown here is derived from an EMBL/GenBank/DDBJ whole genome shotgun (WGS) entry which is preliminary data.</text>
</comment>
<evidence type="ECO:0000313" key="2">
    <source>
        <dbReference type="EMBL" id="GER70888.1"/>
    </source>
</evidence>
<dbReference type="AlphaFoldDB" id="A0A5J4JK16"/>
<organism evidence="2 3">
    <name type="scientific">Weizmannia acidilactici</name>
    <dbReference type="NCBI Taxonomy" id="2607726"/>
    <lineage>
        <taxon>Bacteria</taxon>
        <taxon>Bacillati</taxon>
        <taxon>Bacillota</taxon>
        <taxon>Bacilli</taxon>
        <taxon>Bacillales</taxon>
        <taxon>Bacillaceae</taxon>
        <taxon>Heyndrickxia</taxon>
    </lineage>
</organism>
<dbReference type="EMBL" id="BKZQ01000029">
    <property type="protein sequence ID" value="GER70888.1"/>
    <property type="molecule type" value="Genomic_DNA"/>
</dbReference>
<dbReference type="InterPro" id="IPR018728">
    <property type="entry name" value="DUF2268"/>
</dbReference>
<feature type="domain" description="DUF2268" evidence="1">
    <location>
        <begin position="63"/>
        <end position="253"/>
    </location>
</feature>
<name>A0A5J4JK16_9BACI</name>
<evidence type="ECO:0000313" key="3">
    <source>
        <dbReference type="Proteomes" id="UP000391919"/>
    </source>
</evidence>
<accession>A0A5J4JK16</accession>
<dbReference type="RefSeq" id="WP_151679743.1">
    <property type="nucleotide sequence ID" value="NZ_BKZQ01000029.1"/>
</dbReference>
<proteinExistence type="predicted"/>
<keyword evidence="3" id="KW-1185">Reference proteome</keyword>
<reference evidence="2 3" key="1">
    <citation type="submission" date="2019-09" db="EMBL/GenBank/DDBJ databases">
        <title>Draft genome sequence of Bacillus sp. JC-7.</title>
        <authorList>
            <person name="Tanaka N."/>
            <person name="Shiwa Y."/>
            <person name="Fujita N."/>
            <person name="Tanasupawat S."/>
        </authorList>
    </citation>
    <scope>NUCLEOTIDE SEQUENCE [LARGE SCALE GENOMIC DNA]</scope>
    <source>
        <strain evidence="2 3">JC-7</strain>
    </source>
</reference>
<dbReference type="Proteomes" id="UP000391919">
    <property type="component" value="Unassembled WGS sequence"/>
</dbReference>
<gene>
    <name evidence="2" type="ORF">BpJC7_21910</name>
</gene>
<sequence>MGVIRTDRWMEEDFGRPEVFCKNIKQAGKDVKDFYRYLQSFGMYRPSGQSKQTFLSLKEKNAWEKIAALKAKYQKLWKGPDPDIYIFPIRAGNGFGFRKSRGKSGVTLPDAVFLFLGPVRDEKEWEALLIHEYHHAARMSRLKRPLMEYTLLDSLVFEGLAEHAVLEYLGEEYISGTSRLYTGRQKMQAWHRFFAENLERKKSEKIHDDLLFGRRYVPNMMGYALGYFLIEEFKNTHAFSTAKCIGLASETFLTKNFK</sequence>